<reference evidence="1" key="1">
    <citation type="journal article" date="2020" name="J Insects Food Feed">
        <title>The yellow mealworm (Tenebrio molitor) genome: a resource for the emerging insects as food and feed industry.</title>
        <authorList>
            <person name="Eriksson T."/>
            <person name="Andere A."/>
            <person name="Kelstrup H."/>
            <person name="Emery V."/>
            <person name="Picard C."/>
        </authorList>
    </citation>
    <scope>NUCLEOTIDE SEQUENCE</scope>
    <source>
        <strain evidence="1">Stoneville</strain>
        <tissue evidence="1">Whole head</tissue>
    </source>
</reference>
<dbReference type="AlphaFoldDB" id="A0A8J6LHK4"/>
<accession>A0A8J6LHK4</accession>
<keyword evidence="2" id="KW-1185">Reference proteome</keyword>
<organism evidence="1 2">
    <name type="scientific">Tenebrio molitor</name>
    <name type="common">Yellow mealworm beetle</name>
    <dbReference type="NCBI Taxonomy" id="7067"/>
    <lineage>
        <taxon>Eukaryota</taxon>
        <taxon>Metazoa</taxon>
        <taxon>Ecdysozoa</taxon>
        <taxon>Arthropoda</taxon>
        <taxon>Hexapoda</taxon>
        <taxon>Insecta</taxon>
        <taxon>Pterygota</taxon>
        <taxon>Neoptera</taxon>
        <taxon>Endopterygota</taxon>
        <taxon>Coleoptera</taxon>
        <taxon>Polyphaga</taxon>
        <taxon>Cucujiformia</taxon>
        <taxon>Tenebrionidae</taxon>
        <taxon>Tenebrio</taxon>
    </lineage>
</organism>
<protein>
    <submittedName>
        <fullName evidence="1">Uncharacterized protein</fullName>
    </submittedName>
</protein>
<sequence>MAKRLERHFAFGRSQVLTPVPPDLGFFQRFPHTITSWFKHRSHINAGSSINLSVPTQLPPVPIPNIPVDVALESLSSLPPFGRNER</sequence>
<evidence type="ECO:0000313" key="2">
    <source>
        <dbReference type="Proteomes" id="UP000719412"/>
    </source>
</evidence>
<evidence type="ECO:0000313" key="1">
    <source>
        <dbReference type="EMBL" id="KAH0822455.1"/>
    </source>
</evidence>
<name>A0A8J6LHK4_TENMO</name>
<dbReference type="EMBL" id="JABDTM020002162">
    <property type="protein sequence ID" value="KAH0822455.1"/>
    <property type="molecule type" value="Genomic_DNA"/>
</dbReference>
<dbReference type="Proteomes" id="UP000719412">
    <property type="component" value="Unassembled WGS sequence"/>
</dbReference>
<proteinExistence type="predicted"/>
<reference evidence="1" key="2">
    <citation type="submission" date="2021-08" db="EMBL/GenBank/DDBJ databases">
        <authorList>
            <person name="Eriksson T."/>
        </authorList>
    </citation>
    <scope>NUCLEOTIDE SEQUENCE</scope>
    <source>
        <strain evidence="1">Stoneville</strain>
        <tissue evidence="1">Whole head</tissue>
    </source>
</reference>
<comment type="caution">
    <text evidence="1">The sequence shown here is derived from an EMBL/GenBank/DDBJ whole genome shotgun (WGS) entry which is preliminary data.</text>
</comment>
<gene>
    <name evidence="1" type="ORF">GEV33_000336</name>
</gene>